<dbReference type="AlphaFoldDB" id="A0A817MZM9"/>
<proteinExistence type="predicted"/>
<name>A0A817MZM9_9BILA</name>
<evidence type="ECO:0000313" key="1">
    <source>
        <dbReference type="EMBL" id="CAF3076952.1"/>
    </source>
</evidence>
<dbReference type="InterPro" id="IPR027417">
    <property type="entry name" value="P-loop_NTPase"/>
</dbReference>
<dbReference type="Proteomes" id="UP000663851">
    <property type="component" value="Unassembled WGS sequence"/>
</dbReference>
<evidence type="ECO:0000313" key="3">
    <source>
        <dbReference type="EMBL" id="CAF4446967.1"/>
    </source>
</evidence>
<dbReference type="EMBL" id="CAJNXB010000618">
    <property type="protein sequence ID" value="CAF3076952.1"/>
    <property type="molecule type" value="Genomic_DNA"/>
</dbReference>
<protein>
    <submittedName>
        <fullName evidence="1">Uncharacterized protein</fullName>
    </submittedName>
</protein>
<reference evidence="1" key="1">
    <citation type="submission" date="2021-02" db="EMBL/GenBank/DDBJ databases">
        <authorList>
            <person name="Nowell W R."/>
        </authorList>
    </citation>
    <scope>NUCLEOTIDE SEQUENCE</scope>
</reference>
<evidence type="ECO:0000313" key="2">
    <source>
        <dbReference type="EMBL" id="CAF4264065.1"/>
    </source>
</evidence>
<dbReference type="EMBL" id="CAJOBP010001210">
    <property type="protein sequence ID" value="CAF4264065.1"/>
    <property type="molecule type" value="Genomic_DNA"/>
</dbReference>
<dbReference type="Gene3D" id="3.40.50.300">
    <property type="entry name" value="P-loop containing nucleotide triphosphate hydrolases"/>
    <property type="match status" value="1"/>
</dbReference>
<dbReference type="Proteomes" id="UP000663873">
    <property type="component" value="Unassembled WGS sequence"/>
</dbReference>
<dbReference type="EMBL" id="CAJOBO010002365">
    <property type="protein sequence ID" value="CAF4446967.1"/>
    <property type="molecule type" value="Genomic_DNA"/>
</dbReference>
<dbReference type="SUPFAM" id="SSF52540">
    <property type="entry name" value="P-loop containing nucleoside triphosphate hydrolases"/>
    <property type="match status" value="1"/>
</dbReference>
<organism evidence="1 4">
    <name type="scientific">Rotaria socialis</name>
    <dbReference type="NCBI Taxonomy" id="392032"/>
    <lineage>
        <taxon>Eukaryota</taxon>
        <taxon>Metazoa</taxon>
        <taxon>Spiralia</taxon>
        <taxon>Gnathifera</taxon>
        <taxon>Rotifera</taxon>
        <taxon>Eurotatoria</taxon>
        <taxon>Bdelloidea</taxon>
        <taxon>Philodinida</taxon>
        <taxon>Philodinidae</taxon>
        <taxon>Rotaria</taxon>
    </lineage>
</organism>
<evidence type="ECO:0000313" key="5">
    <source>
        <dbReference type="Proteomes" id="UP000663873"/>
    </source>
</evidence>
<dbReference type="Proteomes" id="UP000663825">
    <property type="component" value="Unassembled WGS sequence"/>
</dbReference>
<dbReference type="OrthoDB" id="9977625at2759"/>
<evidence type="ECO:0000313" key="4">
    <source>
        <dbReference type="Proteomes" id="UP000663825"/>
    </source>
</evidence>
<accession>A0A817MZM9</accession>
<keyword evidence="5" id="KW-1185">Reference proteome</keyword>
<gene>
    <name evidence="3" type="ORF">HFQ381_LOCUS23580</name>
    <name evidence="1" type="ORF">TIS948_LOCUS5418</name>
    <name evidence="2" type="ORF">UJA718_LOCUS10348</name>
</gene>
<sequence>MSYRNLFGRENDNHETIYLIRLENNNWMHERDSLTDFNEMTNEVQRWSNENNKYLIRHTIIHNLLLMGKTGTGKTTISKVIENPCYVPPNANINSGTKQISIHSVSTTLNNSNDIFLFNIIDTPEMFDKVKKQNKLVINDKIKRTIDKCI</sequence>
<comment type="caution">
    <text evidence="1">The sequence shown here is derived from an EMBL/GenBank/DDBJ whole genome shotgun (WGS) entry which is preliminary data.</text>
</comment>